<feature type="transmembrane region" description="Helical" evidence="1">
    <location>
        <begin position="6"/>
        <end position="30"/>
    </location>
</feature>
<dbReference type="Proteomes" id="UP001595699">
    <property type="component" value="Unassembled WGS sequence"/>
</dbReference>
<gene>
    <name evidence="2" type="ORF">ACFOUW_25725</name>
</gene>
<protein>
    <recommendedName>
        <fullName evidence="4">DUF3137 domain-containing protein</fullName>
    </recommendedName>
</protein>
<keyword evidence="1" id="KW-1133">Transmembrane helix</keyword>
<evidence type="ECO:0008006" key="4">
    <source>
        <dbReference type="Google" id="ProtNLM"/>
    </source>
</evidence>
<evidence type="ECO:0000256" key="1">
    <source>
        <dbReference type="SAM" id="Phobius"/>
    </source>
</evidence>
<name>A0ABV7YFY6_9ACTN</name>
<comment type="caution">
    <text evidence="2">The sequence shown here is derived from an EMBL/GenBank/DDBJ whole genome shotgun (WGS) entry which is preliminary data.</text>
</comment>
<organism evidence="2 3">
    <name type="scientific">Tenggerimyces flavus</name>
    <dbReference type="NCBI Taxonomy" id="1708749"/>
    <lineage>
        <taxon>Bacteria</taxon>
        <taxon>Bacillati</taxon>
        <taxon>Actinomycetota</taxon>
        <taxon>Actinomycetes</taxon>
        <taxon>Propionibacteriales</taxon>
        <taxon>Nocardioidaceae</taxon>
        <taxon>Tenggerimyces</taxon>
    </lineage>
</organism>
<sequence>MLGRDGVIAGIVLVFVVGAVIAGVIWYLALRAAKARVQLLRRLASSHGWTFTGEVPVYTRQRAGGPFGRGHSRTARNVIAGRHRDLDVEVFDYAFKTTETQDQTTSTQMNRFGIWSVGLPAKLPFLEVGPEALLGSGNGFVSLDLENAEFRRSYRVRCDDPKFATILLSPRLTELLVAYGEVCWRIDGNILWSWDAEHPGPEEIVDRLDLLADVVGMIPVVVWAEYGPSEAL</sequence>
<proteinExistence type="predicted"/>
<evidence type="ECO:0000313" key="3">
    <source>
        <dbReference type="Proteomes" id="UP001595699"/>
    </source>
</evidence>
<dbReference type="EMBL" id="JBHRZH010000023">
    <property type="protein sequence ID" value="MFC3764261.1"/>
    <property type="molecule type" value="Genomic_DNA"/>
</dbReference>
<keyword evidence="3" id="KW-1185">Reference proteome</keyword>
<keyword evidence="1" id="KW-0472">Membrane</keyword>
<accession>A0ABV7YFY6</accession>
<dbReference type="RefSeq" id="WP_205115100.1">
    <property type="nucleotide sequence ID" value="NZ_JAFBCM010000001.1"/>
</dbReference>
<keyword evidence="1" id="KW-0812">Transmembrane</keyword>
<reference evidence="3" key="1">
    <citation type="journal article" date="2019" name="Int. J. Syst. Evol. Microbiol.">
        <title>The Global Catalogue of Microorganisms (GCM) 10K type strain sequencing project: providing services to taxonomists for standard genome sequencing and annotation.</title>
        <authorList>
            <consortium name="The Broad Institute Genomics Platform"/>
            <consortium name="The Broad Institute Genome Sequencing Center for Infectious Disease"/>
            <person name="Wu L."/>
            <person name="Ma J."/>
        </authorList>
    </citation>
    <scope>NUCLEOTIDE SEQUENCE [LARGE SCALE GENOMIC DNA]</scope>
    <source>
        <strain evidence="3">CGMCC 4.7241</strain>
    </source>
</reference>
<evidence type="ECO:0000313" key="2">
    <source>
        <dbReference type="EMBL" id="MFC3764261.1"/>
    </source>
</evidence>